<dbReference type="CDD" id="cd00397">
    <property type="entry name" value="DNA_BRE_C"/>
    <property type="match status" value="1"/>
</dbReference>
<keyword evidence="5" id="KW-1185">Reference proteome</keyword>
<dbReference type="SUPFAM" id="SSF56349">
    <property type="entry name" value="DNA breaking-rejoining enzymes"/>
    <property type="match status" value="1"/>
</dbReference>
<evidence type="ECO:0000259" key="3">
    <source>
        <dbReference type="PROSITE" id="PS51898"/>
    </source>
</evidence>
<comment type="caution">
    <text evidence="4">The sequence shown here is derived from an EMBL/GenBank/DDBJ whole genome shotgun (WGS) entry which is preliminary data.</text>
</comment>
<proteinExistence type="predicted"/>
<dbReference type="InterPro" id="IPR002104">
    <property type="entry name" value="Integrase_catalytic"/>
</dbReference>
<evidence type="ECO:0000313" key="4">
    <source>
        <dbReference type="EMBL" id="CAG9134578.1"/>
    </source>
</evidence>
<dbReference type="PROSITE" id="PS51898">
    <property type="entry name" value="TYR_RECOMBINASE"/>
    <property type="match status" value="1"/>
</dbReference>
<dbReference type="EMBL" id="CAJHNJ030000081">
    <property type="protein sequence ID" value="CAG9134578.1"/>
    <property type="molecule type" value="Genomic_DNA"/>
</dbReference>
<dbReference type="InterPro" id="IPR010998">
    <property type="entry name" value="Integrase_recombinase_N"/>
</dbReference>
<name>A0A8S4G6J3_PLUXY</name>
<accession>A0A8S4G6J3</accession>
<feature type="domain" description="Tyr recombinase" evidence="3">
    <location>
        <begin position="125"/>
        <end position="331"/>
    </location>
</feature>
<keyword evidence="1" id="KW-0238">DNA-binding</keyword>
<dbReference type="GO" id="GO:0003677">
    <property type="term" value="F:DNA binding"/>
    <property type="evidence" value="ECO:0007669"/>
    <property type="project" value="UniProtKB-KW"/>
</dbReference>
<dbReference type="Gene3D" id="1.10.443.10">
    <property type="entry name" value="Intergrase catalytic core"/>
    <property type="match status" value="1"/>
</dbReference>
<protein>
    <submittedName>
        <fullName evidence="4">(diamondback moth) hypothetical protein</fullName>
    </submittedName>
</protein>
<evidence type="ECO:0000256" key="1">
    <source>
        <dbReference type="ARBA" id="ARBA00023125"/>
    </source>
</evidence>
<dbReference type="InterPro" id="IPR011010">
    <property type="entry name" value="DNA_brk_join_enz"/>
</dbReference>
<feature type="non-terminal residue" evidence="4">
    <location>
        <position position="1"/>
    </location>
</feature>
<gene>
    <name evidence="4" type="ORF">PLXY2_LOCUS12848</name>
</gene>
<sequence length="337" mass="37766">QELSSITCESYPGGSEIIRESLKHRGVPPESLDIVLASFAKNTISQYNSSLKAWWNFCIRNRINVYESSPTNVLIFLTEIFNSGCGYSSLNTYRSALSIILGKKVTTDDCITRFLKGTYRLRPPRPKYDFTWDPLNVLNYLSSFFPYNNVSVADLVIKTVTLIALASAQRMQTLSLIKLKNIQFQQNSILIKIPDLIKTSRPGTCQPLLNLPYIRESPQICPALSVKSYIDKTKTLRGEQSDDHLFISVRKPYKKVGSQTLGHWVKKALEASGIDVGIFGAHSTRHASTSAAHSAGVNIEVVRKAAGWSDSSNVFLKYYKKDLLRPDANYVEAVFNI</sequence>
<dbReference type="Proteomes" id="UP000653454">
    <property type="component" value="Unassembled WGS sequence"/>
</dbReference>
<dbReference type="Pfam" id="PF00589">
    <property type="entry name" value="Phage_integrase"/>
    <property type="match status" value="1"/>
</dbReference>
<dbReference type="PANTHER" id="PTHR35617">
    <property type="entry name" value="PHAGE_INTEGRASE DOMAIN-CONTAINING PROTEIN"/>
    <property type="match status" value="1"/>
</dbReference>
<organism evidence="4 5">
    <name type="scientific">Plutella xylostella</name>
    <name type="common">Diamondback moth</name>
    <name type="synonym">Plutella maculipennis</name>
    <dbReference type="NCBI Taxonomy" id="51655"/>
    <lineage>
        <taxon>Eukaryota</taxon>
        <taxon>Metazoa</taxon>
        <taxon>Ecdysozoa</taxon>
        <taxon>Arthropoda</taxon>
        <taxon>Hexapoda</taxon>
        <taxon>Insecta</taxon>
        <taxon>Pterygota</taxon>
        <taxon>Neoptera</taxon>
        <taxon>Endopterygota</taxon>
        <taxon>Lepidoptera</taxon>
        <taxon>Glossata</taxon>
        <taxon>Ditrysia</taxon>
        <taxon>Yponomeutoidea</taxon>
        <taxon>Plutellidae</taxon>
        <taxon>Plutella</taxon>
    </lineage>
</organism>
<reference evidence="4" key="1">
    <citation type="submission" date="2020-11" db="EMBL/GenBank/DDBJ databases">
        <authorList>
            <person name="Whiteford S."/>
        </authorList>
    </citation>
    <scope>NUCLEOTIDE SEQUENCE</scope>
</reference>
<evidence type="ECO:0000256" key="2">
    <source>
        <dbReference type="ARBA" id="ARBA00023172"/>
    </source>
</evidence>
<dbReference type="Gene3D" id="1.10.150.130">
    <property type="match status" value="1"/>
</dbReference>
<keyword evidence="2" id="KW-0233">DNA recombination</keyword>
<dbReference type="GO" id="GO:0006310">
    <property type="term" value="P:DNA recombination"/>
    <property type="evidence" value="ECO:0007669"/>
    <property type="project" value="UniProtKB-KW"/>
</dbReference>
<dbReference type="GO" id="GO:0015074">
    <property type="term" value="P:DNA integration"/>
    <property type="evidence" value="ECO:0007669"/>
    <property type="project" value="InterPro"/>
</dbReference>
<dbReference type="PANTHER" id="PTHR35617:SF3">
    <property type="entry name" value="CORE-BINDING (CB) DOMAIN-CONTAINING PROTEIN"/>
    <property type="match status" value="1"/>
</dbReference>
<evidence type="ECO:0000313" key="5">
    <source>
        <dbReference type="Proteomes" id="UP000653454"/>
    </source>
</evidence>
<dbReference type="InterPro" id="IPR013762">
    <property type="entry name" value="Integrase-like_cat_sf"/>
</dbReference>
<dbReference type="AlphaFoldDB" id="A0A8S4G6J3"/>